<gene>
    <name evidence="4" type="ordered locus">XF_2025</name>
</gene>
<dbReference type="STRING" id="160492.XF_2025"/>
<dbReference type="Proteomes" id="UP000000812">
    <property type="component" value="Chromosome"/>
</dbReference>
<evidence type="ECO:0000313" key="4">
    <source>
        <dbReference type="EMBL" id="AAF84827.1"/>
    </source>
</evidence>
<feature type="coiled-coil region" evidence="1">
    <location>
        <begin position="102"/>
        <end position="129"/>
    </location>
</feature>
<organism evidence="4 5">
    <name type="scientific">Xylella fastidiosa (strain 9a5c)</name>
    <dbReference type="NCBI Taxonomy" id="160492"/>
    <lineage>
        <taxon>Bacteria</taxon>
        <taxon>Pseudomonadati</taxon>
        <taxon>Pseudomonadota</taxon>
        <taxon>Gammaproteobacteria</taxon>
        <taxon>Lysobacterales</taxon>
        <taxon>Lysobacteraceae</taxon>
        <taxon>Xylella</taxon>
    </lineage>
</organism>
<reference evidence="4 5" key="1">
    <citation type="journal article" date="2000" name="Nature">
        <title>The genome sequence of the plant pathogen Xylella fastidiosa.</title>
        <authorList>
            <person name="Simpson A.J."/>
            <person name="Reinach F.C."/>
            <person name="Arruda P."/>
            <person name="Abreu F.A."/>
            <person name="Acencio M."/>
            <person name="Alvarenga R."/>
            <person name="Alves L.M."/>
            <person name="Araya J.E."/>
            <person name="Baia G.S."/>
            <person name="Baptista C.S."/>
            <person name="Barros M.H."/>
            <person name="Bonaccorsi E.D."/>
            <person name="Bordin S."/>
            <person name="Bove J.M."/>
            <person name="Briones M.R."/>
            <person name="Bueno M.R."/>
            <person name="Camargo A.A."/>
            <person name="Camargo L.E."/>
            <person name="Carraro D.M."/>
            <person name="Carrer H."/>
            <person name="Colauto N.B."/>
            <person name="Colombo C."/>
            <person name="Costa F.F."/>
            <person name="Costa M.C."/>
            <person name="Costa-Neto C.M."/>
            <person name="Coutinho L.L."/>
            <person name="Cristofani M."/>
            <person name="Dias-Neto E."/>
            <person name="Docena C."/>
            <person name="El-Dorry H."/>
            <person name="Facincani A.P."/>
            <person name="Ferreira A.J."/>
            <person name="Ferreira V.C."/>
            <person name="Ferro J.A."/>
            <person name="Fraga J.S."/>
            <person name="Franca S.C."/>
            <person name="Franco M.C."/>
            <person name="Frohme M."/>
            <person name="Furlan L.R."/>
            <person name="Garnier M."/>
            <person name="Goldman G.H."/>
            <person name="Goldman M.H."/>
            <person name="Gomes S.L."/>
            <person name="Gruber A."/>
            <person name="Ho P.L."/>
            <person name="Hoheisel J.D."/>
            <person name="Junqueira M.L."/>
            <person name="Kemper E.L."/>
            <person name="Kitajima J.P."/>
            <person name="Krieger J.E."/>
            <person name="Kuramae E.E."/>
            <person name="Laigret F."/>
            <person name="Lambais M.R."/>
            <person name="Leite L.C."/>
            <person name="Lemos E.G."/>
            <person name="Lemos M.V."/>
            <person name="Lopes S.A."/>
            <person name="Lopes C.R."/>
            <person name="Machado J.A."/>
            <person name="Machado M.A."/>
            <person name="Madeira A.M."/>
            <person name="Madeira H.M."/>
            <person name="Marino C.L."/>
            <person name="Marques M.V."/>
            <person name="Martins E.A."/>
            <person name="Martins E.M."/>
            <person name="Matsukuma A.Y."/>
            <person name="Menck C.F."/>
            <person name="Miracca E.C."/>
            <person name="Miyaki C.Y."/>
            <person name="Monteriro-Vitorello C.B."/>
            <person name="Moon D.H."/>
            <person name="Nagai M.A."/>
            <person name="Nascimento A.L."/>
            <person name="Netto L.E."/>
            <person name="Nhani A.Jr."/>
            <person name="Nobrega F.G."/>
            <person name="Nunes L.R."/>
            <person name="Oliveira M.A."/>
            <person name="de Oliveira M.C."/>
            <person name="de Oliveira R.C."/>
            <person name="Palmieri D.A."/>
            <person name="Paris A."/>
            <person name="Peixoto B.R."/>
            <person name="Pereira G.A."/>
            <person name="Pereira H.A.Jr."/>
            <person name="Pesquero J.B."/>
            <person name="Quaggio R.B."/>
            <person name="Roberto P.G."/>
            <person name="Rodrigues V."/>
            <person name="de M Rosa A.J."/>
            <person name="de Rosa V.E.Jr."/>
            <person name="de Sa R.G."/>
            <person name="Santelli R.V."/>
            <person name="Sawasaki H.E."/>
            <person name="da Silva A.C."/>
            <person name="da Silva A.M."/>
            <person name="da Silva F.R."/>
            <person name="da Silva W.A.Jr."/>
            <person name="da Silveira J.F."/>
            <person name="Silvestri M.L."/>
            <person name="Siqueira W.J."/>
            <person name="de Souza A.A."/>
            <person name="de Souza A.P."/>
            <person name="Terenzi M.F."/>
            <person name="Truffi D."/>
            <person name="Tsai S.M."/>
            <person name="Tsuhako M.H."/>
            <person name="Vallada H."/>
            <person name="Van Sluys M.A."/>
            <person name="Verjovski-Almeida S."/>
            <person name="Vettore A.L."/>
            <person name="Zago M.A."/>
            <person name="Zatz M."/>
            <person name="Meidanis J."/>
            <person name="Setubal J.C."/>
        </authorList>
    </citation>
    <scope>NUCLEOTIDE SEQUENCE [LARGE SCALE GENOMIC DNA]</scope>
    <source>
        <strain evidence="4 5">9a5c</strain>
    </source>
</reference>
<protein>
    <submittedName>
        <fullName evidence="4">DNA primase</fullName>
    </submittedName>
</protein>
<keyword evidence="1" id="KW-0175">Coiled coil</keyword>
<evidence type="ECO:0000313" key="5">
    <source>
        <dbReference type="Proteomes" id="UP000000812"/>
    </source>
</evidence>
<dbReference type="HOGENOM" id="CLU_034830_1_0_6"/>
<feature type="region of interest" description="Disordered" evidence="2">
    <location>
        <begin position="333"/>
        <end position="363"/>
    </location>
</feature>
<name>Q9PBW0_XYLFA</name>
<proteinExistence type="predicted"/>
<evidence type="ECO:0000256" key="1">
    <source>
        <dbReference type="SAM" id="Coils"/>
    </source>
</evidence>
<evidence type="ECO:0000259" key="3">
    <source>
        <dbReference type="PROSITE" id="PS50880"/>
    </source>
</evidence>
<dbReference type="InterPro" id="IPR006171">
    <property type="entry name" value="TOPRIM_dom"/>
</dbReference>
<dbReference type="InterPro" id="IPR034154">
    <property type="entry name" value="TOPRIM_DnaG/twinkle"/>
</dbReference>
<accession>Q9PBW0</accession>
<feature type="compositionally biased region" description="Low complexity" evidence="2">
    <location>
        <begin position="341"/>
        <end position="350"/>
    </location>
</feature>
<dbReference type="KEGG" id="xfa:XF_2025"/>
<dbReference type="CDD" id="cd01029">
    <property type="entry name" value="TOPRIM_primases"/>
    <property type="match status" value="1"/>
</dbReference>
<dbReference type="EMBL" id="AE003849">
    <property type="protein sequence ID" value="AAF84827.1"/>
    <property type="molecule type" value="Genomic_DNA"/>
</dbReference>
<dbReference type="PROSITE" id="PS50880">
    <property type="entry name" value="TOPRIM"/>
    <property type="match status" value="1"/>
</dbReference>
<dbReference type="PIR" id="C82607">
    <property type="entry name" value="C82607"/>
</dbReference>
<sequence>MKPWIATEVVSRQVPALSPEKEFAETLRSMGCLVSGEHPIMDAKKHRIEVEGDKKGEKAGFYVAYLDGHPSGYIKNNRTGIELKWKSKGYSLDPEQKAAMQAEAAAKLAARAEQQQQEQEAVAQRVVKQMDDLVTVIEPTPYLKAKGITPQAGIYTDSDGQKTYIPAIDSDGKQWTMQYIQEDGTKRFAKGGRKEGCFHPIGGLAAIAAAPVIVIGEGYATVAQVSQALGYGTVAAFDAGNLEGVAKALHKTFPDKPILIAGDDDQSLPNNPGKTKAQEAARAVDGTAFFPIFAPGEQADNPKGFTDFNDLATKSALGIEAVERQVHAAVSKAIDNHQKRVQQQTQQQGQHEQKQERRRLRVR</sequence>
<dbReference type="Pfam" id="PF13362">
    <property type="entry name" value="Toprim_3"/>
    <property type="match status" value="1"/>
</dbReference>
<dbReference type="SMART" id="SM00493">
    <property type="entry name" value="TOPRIM"/>
    <property type="match status" value="1"/>
</dbReference>
<feature type="domain" description="Toprim" evidence="3">
    <location>
        <begin position="211"/>
        <end position="294"/>
    </location>
</feature>
<evidence type="ECO:0000256" key="2">
    <source>
        <dbReference type="SAM" id="MobiDB-lite"/>
    </source>
</evidence>
<dbReference type="AlphaFoldDB" id="Q9PBW0"/>